<proteinExistence type="predicted"/>
<evidence type="ECO:0000313" key="1">
    <source>
        <dbReference type="EMBL" id="TQV80316.1"/>
    </source>
</evidence>
<organism evidence="1 2">
    <name type="scientific">Denitrobaculum tricleocarpae</name>
    <dbReference type="NCBI Taxonomy" id="2591009"/>
    <lineage>
        <taxon>Bacteria</taxon>
        <taxon>Pseudomonadati</taxon>
        <taxon>Pseudomonadota</taxon>
        <taxon>Alphaproteobacteria</taxon>
        <taxon>Rhodospirillales</taxon>
        <taxon>Rhodospirillaceae</taxon>
        <taxon>Denitrobaculum</taxon>
    </lineage>
</organism>
<protein>
    <recommendedName>
        <fullName evidence="3">DNA transfer protein p32</fullName>
    </recommendedName>
</protein>
<dbReference type="EMBL" id="VHSH01000003">
    <property type="protein sequence ID" value="TQV80316.1"/>
    <property type="molecule type" value="Genomic_DNA"/>
</dbReference>
<accession>A0A545TSX0</accession>
<keyword evidence="2" id="KW-1185">Reference proteome</keyword>
<dbReference type="AlphaFoldDB" id="A0A545TSX0"/>
<evidence type="ECO:0000313" key="2">
    <source>
        <dbReference type="Proteomes" id="UP000315252"/>
    </source>
</evidence>
<dbReference type="RefSeq" id="WP_142896029.1">
    <property type="nucleotide sequence ID" value="NZ_ML660054.1"/>
</dbReference>
<reference evidence="1 2" key="1">
    <citation type="submission" date="2019-06" db="EMBL/GenBank/DDBJ databases">
        <title>Whole genome sequence for Rhodospirillaceae sp. R148.</title>
        <authorList>
            <person name="Wang G."/>
        </authorList>
    </citation>
    <scope>NUCLEOTIDE SEQUENCE [LARGE SCALE GENOMIC DNA]</scope>
    <source>
        <strain evidence="1 2">R148</strain>
    </source>
</reference>
<gene>
    <name evidence="1" type="ORF">FKG95_08970</name>
</gene>
<comment type="caution">
    <text evidence="1">The sequence shown here is derived from an EMBL/GenBank/DDBJ whole genome shotgun (WGS) entry which is preliminary data.</text>
</comment>
<name>A0A545TSX0_9PROT</name>
<sequence length="193" mass="20573">MSLFSAVKDYAPIIGGVIEAGGNYFAAEEAASGSDRAQRFNEFVYGQNRKDLKPYRTIGTAALRDMRDIYMTGSKPYTASPGHDFRMREGQKAYDRSGSARGMSMSGRQAKELTRFGQNVAADDYDRHFNRLSSMAGVGQVATNTGVAAGNAYAGRAGTNAFNAAQARGSGYAGVGSGLTSGINNYLTLEAMR</sequence>
<dbReference type="Proteomes" id="UP000315252">
    <property type="component" value="Unassembled WGS sequence"/>
</dbReference>
<dbReference type="OrthoDB" id="8223265at2"/>
<evidence type="ECO:0008006" key="3">
    <source>
        <dbReference type="Google" id="ProtNLM"/>
    </source>
</evidence>